<evidence type="ECO:0000313" key="2">
    <source>
        <dbReference type="EMBL" id="CEK47970.1"/>
    </source>
</evidence>
<feature type="non-terminal residue" evidence="2">
    <location>
        <position position="108"/>
    </location>
</feature>
<gene>
    <name evidence="2" type="primary">ORF2783</name>
</gene>
<organism evidence="2">
    <name type="scientific">Arion vulgaris</name>
    <dbReference type="NCBI Taxonomy" id="1028688"/>
    <lineage>
        <taxon>Eukaryota</taxon>
        <taxon>Metazoa</taxon>
        <taxon>Spiralia</taxon>
        <taxon>Lophotrochozoa</taxon>
        <taxon>Mollusca</taxon>
        <taxon>Gastropoda</taxon>
        <taxon>Heterobranchia</taxon>
        <taxon>Euthyneura</taxon>
        <taxon>Panpulmonata</taxon>
        <taxon>Eupulmonata</taxon>
        <taxon>Stylommatophora</taxon>
        <taxon>Helicina</taxon>
        <taxon>Arionoidea</taxon>
        <taxon>Arionidae</taxon>
        <taxon>Arion</taxon>
    </lineage>
</organism>
<proteinExistence type="predicted"/>
<feature type="compositionally biased region" description="Polar residues" evidence="1">
    <location>
        <begin position="53"/>
        <end position="75"/>
    </location>
</feature>
<feature type="non-terminal residue" evidence="2">
    <location>
        <position position="1"/>
    </location>
</feature>
<feature type="compositionally biased region" description="Low complexity" evidence="1">
    <location>
        <begin position="86"/>
        <end position="108"/>
    </location>
</feature>
<feature type="compositionally biased region" description="Low complexity" evidence="1">
    <location>
        <begin position="1"/>
        <end position="25"/>
    </location>
</feature>
<protein>
    <submittedName>
        <fullName evidence="2">Uncharacterized protein</fullName>
    </submittedName>
</protein>
<name>A0A0B6XXJ3_9EUPU</name>
<reference evidence="2" key="1">
    <citation type="submission" date="2014-12" db="EMBL/GenBank/DDBJ databases">
        <title>Insight into the proteome of Arion vulgaris.</title>
        <authorList>
            <person name="Aradska J."/>
            <person name="Bulat T."/>
            <person name="Smidak R."/>
            <person name="Sarate P."/>
            <person name="Gangsoo J."/>
            <person name="Sialana F."/>
            <person name="Bilban M."/>
            <person name="Lubec G."/>
        </authorList>
    </citation>
    <scope>NUCLEOTIDE SEQUENCE</scope>
    <source>
        <tissue evidence="2">Skin</tissue>
    </source>
</reference>
<sequence>GRHQRASLSLSSSSEQSTPSASPKSPRSPQLDPAFPLSHQAHIRSVYGVGYNSGHQRTPSLDLSQVTSKISQQGLSIDMHDNDKITSLTTSSGPSSTDSRTVSLKSEP</sequence>
<dbReference type="EMBL" id="HACG01001105">
    <property type="protein sequence ID" value="CEK47970.1"/>
    <property type="molecule type" value="Transcribed_RNA"/>
</dbReference>
<accession>A0A0B6XXJ3</accession>
<feature type="region of interest" description="Disordered" evidence="1">
    <location>
        <begin position="1"/>
        <end position="108"/>
    </location>
</feature>
<dbReference type="AlphaFoldDB" id="A0A0B6XXJ3"/>
<evidence type="ECO:0000256" key="1">
    <source>
        <dbReference type="SAM" id="MobiDB-lite"/>
    </source>
</evidence>